<accession>G7IUI4</accession>
<reference evidence="2" key="3">
    <citation type="submission" date="2015-04" db="UniProtKB">
        <authorList>
            <consortium name="EnsemblPlants"/>
        </authorList>
    </citation>
    <scope>IDENTIFICATION</scope>
    <source>
        <strain evidence="2">cv. Jemalong A17</strain>
    </source>
</reference>
<evidence type="ECO:0000313" key="1">
    <source>
        <dbReference type="EMBL" id="AES67856.1"/>
    </source>
</evidence>
<dbReference type="HOGENOM" id="CLU_2430372_0_0_1"/>
<sequence>MDTIVPYPLGTHCHPYSEDHQKVGEEMENPKTGSINLMDLDVCLESRLLDEDDHENEPLPFGARGRYRTLYLSHAKQALYHLSYIPILFTN</sequence>
<reference evidence="1 3" key="2">
    <citation type="journal article" date="2014" name="BMC Genomics">
        <title>An improved genome release (version Mt4.0) for the model legume Medicago truncatula.</title>
        <authorList>
            <person name="Tang H."/>
            <person name="Krishnakumar V."/>
            <person name="Bidwell S."/>
            <person name="Rosen B."/>
            <person name="Chan A."/>
            <person name="Zhou S."/>
            <person name="Gentzbittel L."/>
            <person name="Childs K.L."/>
            <person name="Yandell M."/>
            <person name="Gundlach H."/>
            <person name="Mayer K.F."/>
            <person name="Schwartz D.C."/>
            <person name="Town C.D."/>
        </authorList>
    </citation>
    <scope>GENOME REANNOTATION</scope>
    <source>
        <strain evidence="2 3">cv. Jemalong A17</strain>
    </source>
</reference>
<keyword evidence="3" id="KW-1185">Reference proteome</keyword>
<proteinExistence type="predicted"/>
<gene>
    <name evidence="1" type="ordered locus">MTR_2g100080</name>
</gene>
<reference evidence="1 3" key="1">
    <citation type="journal article" date="2011" name="Nature">
        <title>The Medicago genome provides insight into the evolution of rhizobial symbioses.</title>
        <authorList>
            <person name="Young N.D."/>
            <person name="Debelle F."/>
            <person name="Oldroyd G.E."/>
            <person name="Geurts R."/>
            <person name="Cannon S.B."/>
            <person name="Udvardi M.K."/>
            <person name="Benedito V.A."/>
            <person name="Mayer K.F."/>
            <person name="Gouzy J."/>
            <person name="Schoof H."/>
            <person name="Van de Peer Y."/>
            <person name="Proost S."/>
            <person name="Cook D.R."/>
            <person name="Meyers B.C."/>
            <person name="Spannagl M."/>
            <person name="Cheung F."/>
            <person name="De Mita S."/>
            <person name="Krishnakumar V."/>
            <person name="Gundlach H."/>
            <person name="Zhou S."/>
            <person name="Mudge J."/>
            <person name="Bharti A.K."/>
            <person name="Murray J.D."/>
            <person name="Naoumkina M.A."/>
            <person name="Rosen B."/>
            <person name="Silverstein K.A."/>
            <person name="Tang H."/>
            <person name="Rombauts S."/>
            <person name="Zhao P.X."/>
            <person name="Zhou P."/>
            <person name="Barbe V."/>
            <person name="Bardou P."/>
            <person name="Bechner M."/>
            <person name="Bellec A."/>
            <person name="Berger A."/>
            <person name="Berges H."/>
            <person name="Bidwell S."/>
            <person name="Bisseling T."/>
            <person name="Choisne N."/>
            <person name="Couloux A."/>
            <person name="Denny R."/>
            <person name="Deshpande S."/>
            <person name="Dai X."/>
            <person name="Doyle J.J."/>
            <person name="Dudez A.M."/>
            <person name="Farmer A.D."/>
            <person name="Fouteau S."/>
            <person name="Franken C."/>
            <person name="Gibelin C."/>
            <person name="Gish J."/>
            <person name="Goldstein S."/>
            <person name="Gonzalez A.J."/>
            <person name="Green P.J."/>
            <person name="Hallab A."/>
            <person name="Hartog M."/>
            <person name="Hua A."/>
            <person name="Humphray S.J."/>
            <person name="Jeong D.H."/>
            <person name="Jing Y."/>
            <person name="Jocker A."/>
            <person name="Kenton S.M."/>
            <person name="Kim D.J."/>
            <person name="Klee K."/>
            <person name="Lai H."/>
            <person name="Lang C."/>
            <person name="Lin S."/>
            <person name="Macmil S.L."/>
            <person name="Magdelenat G."/>
            <person name="Matthews L."/>
            <person name="McCorrison J."/>
            <person name="Monaghan E.L."/>
            <person name="Mun J.H."/>
            <person name="Najar F.Z."/>
            <person name="Nicholson C."/>
            <person name="Noirot C."/>
            <person name="O'Bleness M."/>
            <person name="Paule C.R."/>
            <person name="Poulain J."/>
            <person name="Prion F."/>
            <person name="Qin B."/>
            <person name="Qu C."/>
            <person name="Retzel E.F."/>
            <person name="Riddle C."/>
            <person name="Sallet E."/>
            <person name="Samain S."/>
            <person name="Samson N."/>
            <person name="Sanders I."/>
            <person name="Saurat O."/>
            <person name="Scarpelli C."/>
            <person name="Schiex T."/>
            <person name="Segurens B."/>
            <person name="Severin A.J."/>
            <person name="Sherrier D.J."/>
            <person name="Shi R."/>
            <person name="Sims S."/>
            <person name="Singer S.R."/>
            <person name="Sinharoy S."/>
            <person name="Sterck L."/>
            <person name="Viollet A."/>
            <person name="Wang B.B."/>
            <person name="Wang K."/>
            <person name="Wang M."/>
            <person name="Wang X."/>
            <person name="Warfsmann J."/>
            <person name="Weissenbach J."/>
            <person name="White D.D."/>
            <person name="White J.D."/>
            <person name="Wiley G.B."/>
            <person name="Wincker P."/>
            <person name="Xing Y."/>
            <person name="Yang L."/>
            <person name="Yao Z."/>
            <person name="Ying F."/>
            <person name="Zhai J."/>
            <person name="Zhou L."/>
            <person name="Zuber A."/>
            <person name="Denarie J."/>
            <person name="Dixon R.A."/>
            <person name="May G.D."/>
            <person name="Schwartz D.C."/>
            <person name="Rogers J."/>
            <person name="Quetier F."/>
            <person name="Town C.D."/>
            <person name="Roe B.A."/>
        </authorList>
    </citation>
    <scope>NUCLEOTIDE SEQUENCE [LARGE SCALE GENOMIC DNA]</scope>
    <source>
        <strain evidence="1">A17</strain>
        <strain evidence="2 3">cv. Jemalong A17</strain>
    </source>
</reference>
<dbReference type="EnsemblPlants" id="AES67856">
    <property type="protein sequence ID" value="AES67856"/>
    <property type="gene ID" value="MTR_2g100080"/>
</dbReference>
<dbReference type="PaxDb" id="3880-AES67856"/>
<name>G7IUI4_MEDTR</name>
<protein>
    <submittedName>
        <fullName evidence="1 2">Uncharacterized protein</fullName>
    </submittedName>
</protein>
<evidence type="ECO:0000313" key="2">
    <source>
        <dbReference type="EnsemblPlants" id="AES67856"/>
    </source>
</evidence>
<dbReference type="AlphaFoldDB" id="G7IUI4"/>
<evidence type="ECO:0000313" key="3">
    <source>
        <dbReference type="Proteomes" id="UP000002051"/>
    </source>
</evidence>
<dbReference type="EMBL" id="CM001218">
    <property type="protein sequence ID" value="AES67856.1"/>
    <property type="molecule type" value="Genomic_DNA"/>
</dbReference>
<organism evidence="1 3">
    <name type="scientific">Medicago truncatula</name>
    <name type="common">Barrel medic</name>
    <name type="synonym">Medicago tribuloides</name>
    <dbReference type="NCBI Taxonomy" id="3880"/>
    <lineage>
        <taxon>Eukaryota</taxon>
        <taxon>Viridiplantae</taxon>
        <taxon>Streptophyta</taxon>
        <taxon>Embryophyta</taxon>
        <taxon>Tracheophyta</taxon>
        <taxon>Spermatophyta</taxon>
        <taxon>Magnoliopsida</taxon>
        <taxon>eudicotyledons</taxon>
        <taxon>Gunneridae</taxon>
        <taxon>Pentapetalae</taxon>
        <taxon>rosids</taxon>
        <taxon>fabids</taxon>
        <taxon>Fabales</taxon>
        <taxon>Fabaceae</taxon>
        <taxon>Papilionoideae</taxon>
        <taxon>50 kb inversion clade</taxon>
        <taxon>NPAAA clade</taxon>
        <taxon>Hologalegina</taxon>
        <taxon>IRL clade</taxon>
        <taxon>Trifolieae</taxon>
        <taxon>Medicago</taxon>
    </lineage>
</organism>
<dbReference type="Proteomes" id="UP000002051">
    <property type="component" value="Chromosome 2"/>
</dbReference>